<name>A0A3M3AGA7_PSEA0</name>
<proteinExistence type="predicted"/>
<evidence type="ECO:0000256" key="1">
    <source>
        <dbReference type="SAM" id="MobiDB-lite"/>
    </source>
</evidence>
<dbReference type="EMBL" id="RBOA01000268">
    <property type="protein sequence ID" value="RML99519.1"/>
    <property type="molecule type" value="Genomic_DNA"/>
</dbReference>
<evidence type="ECO:0000313" key="2">
    <source>
        <dbReference type="EMBL" id="RML99519.1"/>
    </source>
</evidence>
<reference evidence="2 3" key="1">
    <citation type="submission" date="2018-08" db="EMBL/GenBank/DDBJ databases">
        <title>Recombination of ecologically and evolutionarily significant loci maintains genetic cohesion in the Pseudomonas syringae species complex.</title>
        <authorList>
            <person name="Dillon M."/>
            <person name="Thakur S."/>
            <person name="Almeida R.N.D."/>
            <person name="Weir B.S."/>
            <person name="Guttman D.S."/>
        </authorList>
    </citation>
    <scope>NUCLEOTIDE SEQUENCE [LARGE SCALE GENOMIC DNA]</scope>
    <source>
        <strain evidence="2 3">ICMP 8636</strain>
    </source>
</reference>
<comment type="caution">
    <text evidence="2">The sequence shown here is derived from an EMBL/GenBank/DDBJ whole genome shotgun (WGS) entry which is preliminary data.</text>
</comment>
<evidence type="ECO:0000313" key="3">
    <source>
        <dbReference type="Proteomes" id="UP000272627"/>
    </source>
</evidence>
<feature type="compositionally biased region" description="Basic and acidic residues" evidence="1">
    <location>
        <begin position="116"/>
        <end position="134"/>
    </location>
</feature>
<accession>A0A3M3AGA7</accession>
<feature type="region of interest" description="Disordered" evidence="1">
    <location>
        <begin position="116"/>
        <end position="144"/>
    </location>
</feature>
<organism evidence="2 3">
    <name type="scientific">Pseudomonas amygdali pv. eriobotryae</name>
    <dbReference type="NCBI Taxonomy" id="129137"/>
    <lineage>
        <taxon>Bacteria</taxon>
        <taxon>Pseudomonadati</taxon>
        <taxon>Pseudomonadota</taxon>
        <taxon>Gammaproteobacteria</taxon>
        <taxon>Pseudomonadales</taxon>
        <taxon>Pseudomonadaceae</taxon>
        <taxon>Pseudomonas</taxon>
        <taxon>Pseudomonas amygdali</taxon>
    </lineage>
</organism>
<gene>
    <name evidence="2" type="ORF">ALQ86_01362</name>
</gene>
<sequence length="144" mass="16731">MVFIECKGVHPLGNVDDAEVAKWLDKRIPVLREVAKHHSEWGYLPQRFEIWSSGNFTPEALLLISNRNLETDKYEIVARNADYVFEQVMASHDAGLIRTYEQHFINHPMREVELSRGRAARKAERERKRARVEQRSFGAADQPS</sequence>
<dbReference type="AlphaFoldDB" id="A0A3M3AGA7"/>
<protein>
    <submittedName>
        <fullName evidence="2">Uncharacterized protein</fullName>
    </submittedName>
</protein>
<dbReference type="Proteomes" id="UP000272627">
    <property type="component" value="Unassembled WGS sequence"/>
</dbReference>